<organism evidence="1 2">
    <name type="scientific">Ereboglobus luteus</name>
    <dbReference type="NCBI Taxonomy" id="1796921"/>
    <lineage>
        <taxon>Bacteria</taxon>
        <taxon>Pseudomonadati</taxon>
        <taxon>Verrucomicrobiota</taxon>
        <taxon>Opitutia</taxon>
        <taxon>Opitutales</taxon>
        <taxon>Opitutaceae</taxon>
        <taxon>Ereboglobus</taxon>
    </lineage>
</organism>
<accession>A0A2U8E0U4</accession>
<name>A0A2U8E0U4_9BACT</name>
<reference evidence="1 2" key="1">
    <citation type="journal article" date="2018" name="Syst. Appl. Microbiol.">
        <title>Ereboglobus luteus gen. nov. sp. nov. from cockroach guts, and new insights into the oxygen relationship of the genera Opitutus and Didymococcus (Verrucomicrobia: Opitutaceae).</title>
        <authorList>
            <person name="Tegtmeier D."/>
            <person name="Belitz A."/>
            <person name="Radek R."/>
            <person name="Heimerl T."/>
            <person name="Brune A."/>
        </authorList>
    </citation>
    <scope>NUCLEOTIDE SEQUENCE [LARGE SCALE GENOMIC DNA]</scope>
    <source>
        <strain evidence="1 2">Ho45</strain>
    </source>
</reference>
<sequence>MSQWESTALCLEAFLCVDGTEKKYKIIIESIVNNILKNKKWNISTTNDLSQDTCILDNVIMISVFLRMNNTYIENFLSTEDERKYYEYCQSVMHWLEEREDISKNQFCTIPQIMAYSLFATEDI</sequence>
<proteinExistence type="predicted"/>
<dbReference type="Proteomes" id="UP000244896">
    <property type="component" value="Chromosome"/>
</dbReference>
<evidence type="ECO:0000313" key="2">
    <source>
        <dbReference type="Proteomes" id="UP000244896"/>
    </source>
</evidence>
<evidence type="ECO:0000313" key="1">
    <source>
        <dbReference type="EMBL" id="AWI08395.1"/>
    </source>
</evidence>
<dbReference type="AlphaFoldDB" id="A0A2U8E0U4"/>
<gene>
    <name evidence="1" type="ORF">CKA38_03230</name>
</gene>
<keyword evidence="2" id="KW-1185">Reference proteome</keyword>
<dbReference type="KEGG" id="elut:CKA38_03230"/>
<protein>
    <submittedName>
        <fullName evidence="1">Uncharacterized protein</fullName>
    </submittedName>
</protein>
<dbReference type="EMBL" id="CP023004">
    <property type="protein sequence ID" value="AWI08395.1"/>
    <property type="molecule type" value="Genomic_DNA"/>
</dbReference>